<reference evidence="1 2" key="1">
    <citation type="journal article" date="2021" name="Elife">
        <title>Chloroplast acquisition without the gene transfer in kleptoplastic sea slugs, Plakobranchus ocellatus.</title>
        <authorList>
            <person name="Maeda T."/>
            <person name="Takahashi S."/>
            <person name="Yoshida T."/>
            <person name="Shimamura S."/>
            <person name="Takaki Y."/>
            <person name="Nagai Y."/>
            <person name="Toyoda A."/>
            <person name="Suzuki Y."/>
            <person name="Arimoto A."/>
            <person name="Ishii H."/>
            <person name="Satoh N."/>
            <person name="Nishiyama T."/>
            <person name="Hasebe M."/>
            <person name="Maruyama T."/>
            <person name="Minagawa J."/>
            <person name="Obokata J."/>
            <person name="Shigenobu S."/>
        </authorList>
    </citation>
    <scope>NUCLEOTIDE SEQUENCE [LARGE SCALE GENOMIC DNA]</scope>
</reference>
<protein>
    <submittedName>
        <fullName evidence="1">Uncharacterized protein</fullName>
    </submittedName>
</protein>
<sequence length="88" mass="9717">MSFGSDGLFHQFDLVSAAAMNYTISVSGASQIHPFPCLAVRERSLNTGNIRSGLAPFRRHARGRFRACPKRFRHRAAAIALDRSVTVD</sequence>
<name>A0AAV3XXZ5_9GAST</name>
<evidence type="ECO:0000313" key="1">
    <source>
        <dbReference type="EMBL" id="GFN79820.1"/>
    </source>
</evidence>
<dbReference type="Proteomes" id="UP000735302">
    <property type="component" value="Unassembled WGS sequence"/>
</dbReference>
<comment type="caution">
    <text evidence="1">The sequence shown here is derived from an EMBL/GenBank/DDBJ whole genome shotgun (WGS) entry which is preliminary data.</text>
</comment>
<organism evidence="1 2">
    <name type="scientific">Plakobranchus ocellatus</name>
    <dbReference type="NCBI Taxonomy" id="259542"/>
    <lineage>
        <taxon>Eukaryota</taxon>
        <taxon>Metazoa</taxon>
        <taxon>Spiralia</taxon>
        <taxon>Lophotrochozoa</taxon>
        <taxon>Mollusca</taxon>
        <taxon>Gastropoda</taxon>
        <taxon>Heterobranchia</taxon>
        <taxon>Euthyneura</taxon>
        <taxon>Panpulmonata</taxon>
        <taxon>Sacoglossa</taxon>
        <taxon>Placobranchoidea</taxon>
        <taxon>Plakobranchidae</taxon>
        <taxon>Plakobranchus</taxon>
    </lineage>
</organism>
<gene>
    <name evidence="1" type="ORF">PoB_000632600</name>
</gene>
<dbReference type="EMBL" id="BLXT01000744">
    <property type="protein sequence ID" value="GFN79820.1"/>
    <property type="molecule type" value="Genomic_DNA"/>
</dbReference>
<keyword evidence="2" id="KW-1185">Reference proteome</keyword>
<dbReference type="AlphaFoldDB" id="A0AAV3XXZ5"/>
<accession>A0AAV3XXZ5</accession>
<proteinExistence type="predicted"/>
<evidence type="ECO:0000313" key="2">
    <source>
        <dbReference type="Proteomes" id="UP000735302"/>
    </source>
</evidence>